<evidence type="ECO:0000313" key="11">
    <source>
        <dbReference type="EMBL" id="MCP1728247.1"/>
    </source>
</evidence>
<keyword evidence="6" id="KW-1015">Disulfide bond</keyword>
<keyword evidence="3 8" id="KW-0285">Flavoprotein</keyword>
<dbReference type="EC" id="1.8.1.7" evidence="11"/>
<evidence type="ECO:0000256" key="6">
    <source>
        <dbReference type="ARBA" id="ARBA00023157"/>
    </source>
</evidence>
<dbReference type="InterPro" id="IPR023753">
    <property type="entry name" value="FAD/NAD-binding_dom"/>
</dbReference>
<keyword evidence="12" id="KW-1185">Reference proteome</keyword>
<gene>
    <name evidence="11" type="ORF">J2T60_002247</name>
</gene>
<keyword evidence="5 8" id="KW-0560">Oxidoreductase</keyword>
<feature type="domain" description="FAD/NAD(P)-binding" evidence="10">
    <location>
        <begin position="15"/>
        <end position="327"/>
    </location>
</feature>
<comment type="cofactor">
    <cofactor evidence="1">
        <name>FAD</name>
        <dbReference type="ChEBI" id="CHEBI:57692"/>
    </cofactor>
</comment>
<dbReference type="InterPro" id="IPR036188">
    <property type="entry name" value="FAD/NAD-bd_sf"/>
</dbReference>
<proteinExistence type="inferred from homology"/>
<dbReference type="InterPro" id="IPR012999">
    <property type="entry name" value="Pyr_OxRdtase_I_AS"/>
</dbReference>
<dbReference type="GO" id="GO:0004362">
    <property type="term" value="F:glutathione-disulfide reductase (NADPH) activity"/>
    <property type="evidence" value="ECO:0007669"/>
    <property type="project" value="UniProtKB-EC"/>
</dbReference>
<organism evidence="11 12">
    <name type="scientific">Natronospira proteinivora</name>
    <dbReference type="NCBI Taxonomy" id="1807133"/>
    <lineage>
        <taxon>Bacteria</taxon>
        <taxon>Pseudomonadati</taxon>
        <taxon>Pseudomonadota</taxon>
        <taxon>Gammaproteobacteria</taxon>
        <taxon>Natronospirales</taxon>
        <taxon>Natronospiraceae</taxon>
        <taxon>Natronospira</taxon>
    </lineage>
</organism>
<dbReference type="PRINTS" id="PR00368">
    <property type="entry name" value="FADPNR"/>
</dbReference>
<reference evidence="11 12" key="1">
    <citation type="submission" date="2022-03" db="EMBL/GenBank/DDBJ databases">
        <title>Genomic Encyclopedia of Type Strains, Phase III (KMG-III): the genomes of soil and plant-associated and newly described type strains.</title>
        <authorList>
            <person name="Whitman W."/>
        </authorList>
    </citation>
    <scope>NUCLEOTIDE SEQUENCE [LARGE SCALE GENOMIC DNA]</scope>
    <source>
        <strain evidence="11 12">BSker1</strain>
    </source>
</reference>
<dbReference type="PIRSF" id="PIRSF000350">
    <property type="entry name" value="Mercury_reductase_MerA"/>
    <property type="match status" value="1"/>
</dbReference>
<dbReference type="InterPro" id="IPR004099">
    <property type="entry name" value="Pyr_nucl-diS_OxRdtase_dimer"/>
</dbReference>
<dbReference type="Gene3D" id="3.50.50.60">
    <property type="entry name" value="FAD/NAD(P)-binding domain"/>
    <property type="match status" value="2"/>
</dbReference>
<evidence type="ECO:0000256" key="4">
    <source>
        <dbReference type="ARBA" id="ARBA00022827"/>
    </source>
</evidence>
<dbReference type="RefSeq" id="WP_301288414.1">
    <property type="nucleotide sequence ID" value="NZ_JALJYF010000002.1"/>
</dbReference>
<dbReference type="InterPro" id="IPR016156">
    <property type="entry name" value="FAD/NAD-linked_Rdtase_dimer_sf"/>
</dbReference>
<keyword evidence="7 8" id="KW-0676">Redox-active center</keyword>
<dbReference type="NCBIfam" id="TIGR01421">
    <property type="entry name" value="gluta_reduc_1"/>
    <property type="match status" value="1"/>
</dbReference>
<keyword evidence="4 8" id="KW-0274">FAD</keyword>
<dbReference type="EMBL" id="JALJYF010000002">
    <property type="protein sequence ID" value="MCP1728247.1"/>
    <property type="molecule type" value="Genomic_DNA"/>
</dbReference>
<dbReference type="Gene3D" id="3.30.390.30">
    <property type="match status" value="1"/>
</dbReference>
<dbReference type="Pfam" id="PF07992">
    <property type="entry name" value="Pyr_redox_2"/>
    <property type="match status" value="1"/>
</dbReference>
<dbReference type="InterPro" id="IPR001100">
    <property type="entry name" value="Pyr_nuc-diS_OxRdtase"/>
</dbReference>
<comment type="similarity">
    <text evidence="2 8">Belongs to the class-I pyridine nucleotide-disulfide oxidoreductase family.</text>
</comment>
<evidence type="ECO:0000256" key="1">
    <source>
        <dbReference type="ARBA" id="ARBA00001974"/>
    </source>
</evidence>
<evidence type="ECO:0000256" key="3">
    <source>
        <dbReference type="ARBA" id="ARBA00022630"/>
    </source>
</evidence>
<dbReference type="Proteomes" id="UP001523550">
    <property type="component" value="Unassembled WGS sequence"/>
</dbReference>
<comment type="caution">
    <text evidence="11">The sequence shown here is derived from an EMBL/GenBank/DDBJ whole genome shotgun (WGS) entry which is preliminary data.</text>
</comment>
<dbReference type="InterPro" id="IPR006322">
    <property type="entry name" value="Glutathione_Rdtase_euk/bac"/>
</dbReference>
<evidence type="ECO:0000256" key="5">
    <source>
        <dbReference type="ARBA" id="ARBA00023002"/>
    </source>
</evidence>
<dbReference type="InterPro" id="IPR046952">
    <property type="entry name" value="GSHR/TRXR-like"/>
</dbReference>
<protein>
    <submittedName>
        <fullName evidence="11">Glutathione reductase (NADPH)</fullName>
        <ecNumber evidence="11">1.8.1.7</ecNumber>
    </submittedName>
</protein>
<evidence type="ECO:0000256" key="8">
    <source>
        <dbReference type="RuleBase" id="RU003691"/>
    </source>
</evidence>
<dbReference type="SUPFAM" id="SSF51905">
    <property type="entry name" value="FAD/NAD(P)-binding domain"/>
    <property type="match status" value="1"/>
</dbReference>
<dbReference type="PANTHER" id="PTHR42737">
    <property type="entry name" value="GLUTATHIONE REDUCTASE"/>
    <property type="match status" value="1"/>
</dbReference>
<sequence>MSKPFHGIEEIMADFDLIVIGAGSGGMATARRAAEYGQRVAVVESARLGGTCVNVGCVPKKVMWYAASLAHGLEEAADYGFDLTVHGHDWARLKAGRDAYVKRLNGIYQRNLDKSQVQLIQGHARFTDPHTVEVAGERYSAKRFLIAVGGYPARPSIPGGELGITSDGFFEMEALPKRIAVVGSGYIAVELAGMLQSLGAKVSLVVRRDGVLRGFDESLRQRLMHQMAEDGIKLVTEFVPCEAQQDDEGFHLSAEDGRALGPFDELLWAIGRHPATDALGLDTTAVKRDEKGFILVDDWQATEQDHIFAVGDVTGRWPLTPVAIAAGRRLADRLYGGQADRRLDYHTIPTVVFSHPPIGTVGLTEAEARAAEGAEAVTVYEGGFVPMYYALGERKPKGLCKLVCVGPEERVVGAHVIGMGADEMMQGFAVAVRMGATKADFDDTVAIHPTTAEELVTLR</sequence>
<evidence type="ECO:0000259" key="10">
    <source>
        <dbReference type="Pfam" id="PF07992"/>
    </source>
</evidence>
<dbReference type="Pfam" id="PF02852">
    <property type="entry name" value="Pyr_redox_dim"/>
    <property type="match status" value="1"/>
</dbReference>
<evidence type="ECO:0000256" key="7">
    <source>
        <dbReference type="ARBA" id="ARBA00023284"/>
    </source>
</evidence>
<name>A0ABT1GB18_9GAMM</name>
<dbReference type="PROSITE" id="PS00076">
    <property type="entry name" value="PYRIDINE_REDOX_1"/>
    <property type="match status" value="1"/>
</dbReference>
<dbReference type="SUPFAM" id="SSF55424">
    <property type="entry name" value="FAD/NAD-linked reductases, dimerisation (C-terminal) domain"/>
    <property type="match status" value="1"/>
</dbReference>
<accession>A0ABT1GB18</accession>
<evidence type="ECO:0000313" key="12">
    <source>
        <dbReference type="Proteomes" id="UP001523550"/>
    </source>
</evidence>
<evidence type="ECO:0000259" key="9">
    <source>
        <dbReference type="Pfam" id="PF02852"/>
    </source>
</evidence>
<evidence type="ECO:0000256" key="2">
    <source>
        <dbReference type="ARBA" id="ARBA00007532"/>
    </source>
</evidence>
<dbReference type="PANTHER" id="PTHR42737:SF2">
    <property type="entry name" value="GLUTATHIONE REDUCTASE"/>
    <property type="match status" value="1"/>
</dbReference>
<dbReference type="PRINTS" id="PR00411">
    <property type="entry name" value="PNDRDTASEI"/>
</dbReference>
<dbReference type="NCBIfam" id="NF004776">
    <property type="entry name" value="PRK06116.1"/>
    <property type="match status" value="1"/>
</dbReference>
<feature type="domain" description="Pyridine nucleotide-disulphide oxidoreductase dimerisation" evidence="9">
    <location>
        <begin position="348"/>
        <end position="458"/>
    </location>
</feature>